<dbReference type="InterPro" id="IPR011701">
    <property type="entry name" value="MFS"/>
</dbReference>
<dbReference type="InterPro" id="IPR036259">
    <property type="entry name" value="MFS_trans_sf"/>
</dbReference>
<protein>
    <recommendedName>
        <fullName evidence="9">Major facilitator superfamily (MFS) profile domain-containing protein</fullName>
    </recommendedName>
</protein>
<dbReference type="SUPFAM" id="SSF103473">
    <property type="entry name" value="MFS general substrate transporter"/>
    <property type="match status" value="1"/>
</dbReference>
<evidence type="ECO:0000256" key="2">
    <source>
        <dbReference type="ARBA" id="ARBA00022448"/>
    </source>
</evidence>
<dbReference type="EMBL" id="CAUYUJ010016114">
    <property type="protein sequence ID" value="CAK0861992.1"/>
    <property type="molecule type" value="Genomic_DNA"/>
</dbReference>
<comment type="caution">
    <text evidence="7">The sequence shown here is derived from an EMBL/GenBank/DDBJ whole genome shotgun (WGS) entry which is preliminary data.</text>
</comment>
<dbReference type="Pfam" id="PF07690">
    <property type="entry name" value="MFS_1"/>
    <property type="match status" value="1"/>
</dbReference>
<feature type="transmembrane region" description="Helical" evidence="6">
    <location>
        <begin position="7"/>
        <end position="33"/>
    </location>
</feature>
<reference evidence="7" key="1">
    <citation type="submission" date="2023-10" db="EMBL/GenBank/DDBJ databases">
        <authorList>
            <person name="Chen Y."/>
            <person name="Shah S."/>
            <person name="Dougan E. K."/>
            <person name="Thang M."/>
            <person name="Chan C."/>
        </authorList>
    </citation>
    <scope>NUCLEOTIDE SEQUENCE [LARGE SCALE GENOMIC DNA]</scope>
</reference>
<keyword evidence="3 6" id="KW-0812">Transmembrane</keyword>
<organism evidence="7 8">
    <name type="scientific">Prorocentrum cordatum</name>
    <dbReference type="NCBI Taxonomy" id="2364126"/>
    <lineage>
        <taxon>Eukaryota</taxon>
        <taxon>Sar</taxon>
        <taxon>Alveolata</taxon>
        <taxon>Dinophyceae</taxon>
        <taxon>Prorocentrales</taxon>
        <taxon>Prorocentraceae</taxon>
        <taxon>Prorocentrum</taxon>
    </lineage>
</organism>
<evidence type="ECO:0008006" key="9">
    <source>
        <dbReference type="Google" id="ProtNLM"/>
    </source>
</evidence>
<keyword evidence="8" id="KW-1185">Reference proteome</keyword>
<evidence type="ECO:0000256" key="6">
    <source>
        <dbReference type="SAM" id="Phobius"/>
    </source>
</evidence>
<name>A0ABN9UPX7_9DINO</name>
<feature type="transmembrane region" description="Helical" evidence="6">
    <location>
        <begin position="45"/>
        <end position="63"/>
    </location>
</feature>
<evidence type="ECO:0000256" key="3">
    <source>
        <dbReference type="ARBA" id="ARBA00022692"/>
    </source>
</evidence>
<dbReference type="PANTHER" id="PTHR23504">
    <property type="entry name" value="MAJOR FACILITATOR SUPERFAMILY DOMAIN-CONTAINING PROTEIN 10"/>
    <property type="match status" value="1"/>
</dbReference>
<comment type="subcellular location">
    <subcellularLocation>
        <location evidence="1">Membrane</location>
        <topology evidence="1">Multi-pass membrane protein</topology>
    </subcellularLocation>
</comment>
<keyword evidence="5 6" id="KW-0472">Membrane</keyword>
<proteinExistence type="predicted"/>
<dbReference type="PANTHER" id="PTHR23504:SF15">
    <property type="entry name" value="MAJOR FACILITATOR SUPERFAMILY (MFS) PROFILE DOMAIN-CONTAINING PROTEIN"/>
    <property type="match status" value="1"/>
</dbReference>
<evidence type="ECO:0000256" key="1">
    <source>
        <dbReference type="ARBA" id="ARBA00004141"/>
    </source>
</evidence>
<dbReference type="Proteomes" id="UP001189429">
    <property type="component" value="Unassembled WGS sequence"/>
</dbReference>
<gene>
    <name evidence="7" type="ORF">PCOR1329_LOCUS50516</name>
</gene>
<dbReference type="Gene3D" id="1.20.1250.20">
    <property type="entry name" value="MFS general substrate transporter like domains"/>
    <property type="match status" value="1"/>
</dbReference>
<evidence type="ECO:0000256" key="5">
    <source>
        <dbReference type="ARBA" id="ARBA00023136"/>
    </source>
</evidence>
<keyword evidence="2" id="KW-0813">Transport</keyword>
<accession>A0ABN9UPX7</accession>
<keyword evidence="4 6" id="KW-1133">Transmembrane helix</keyword>
<feature type="transmembrane region" description="Helical" evidence="6">
    <location>
        <begin position="84"/>
        <end position="104"/>
    </location>
</feature>
<sequence length="334" mass="34429">MEDAARAVLPLSFAAAVSGLVVTSMFVLAPFIVIATRVTDDVRAVGFYSGAVVSAFYAGRMLTTPAWGRLADRRGRRRTLQASLLGMSAATFCCGLAGDVRWILALRFAAGCLSAVQSTCHAMAWELSGKRGTALIESGWTLASMLGPALAGLCWWIPPPAVLGSRHRHFTACALLSALQVAPIPFLPAETLRPTAQPGQYGAVAPARDAAGSAEARAPATVMLSIILNGVGVFVSSAADELSILFGIGTLGLGQDAISMVFLLAGALDFSMVLRTRVAWRPARFSVPPSSSCAGAANSASPPTGKVYPLQPHQQHAACAGPCCTACGGSKGLG</sequence>
<evidence type="ECO:0000256" key="4">
    <source>
        <dbReference type="ARBA" id="ARBA00022989"/>
    </source>
</evidence>
<evidence type="ECO:0000313" key="8">
    <source>
        <dbReference type="Proteomes" id="UP001189429"/>
    </source>
</evidence>
<evidence type="ECO:0000313" key="7">
    <source>
        <dbReference type="EMBL" id="CAK0861992.1"/>
    </source>
</evidence>